<dbReference type="STRING" id="889378.Spiaf_2742"/>
<evidence type="ECO:0000256" key="1">
    <source>
        <dbReference type="SAM" id="SignalP"/>
    </source>
</evidence>
<feature type="signal peptide" evidence="1">
    <location>
        <begin position="1"/>
        <end position="22"/>
    </location>
</feature>
<keyword evidence="1" id="KW-0732">Signal</keyword>
<keyword evidence="3" id="KW-1185">Reference proteome</keyword>
<dbReference type="PATRIC" id="fig|889378.3.peg.2715"/>
<reference evidence="3" key="1">
    <citation type="journal article" date="2013" name="Stand. Genomic Sci.">
        <title>Complete genome sequence of the halophilic bacterium Spirochaeta africana type strain (Z-7692(T)) from the alkaline Lake Magadi in the East African Rift.</title>
        <authorList>
            <person name="Liolos K."/>
            <person name="Abt B."/>
            <person name="Scheuner C."/>
            <person name="Teshima H."/>
            <person name="Held B."/>
            <person name="Lapidus A."/>
            <person name="Nolan M."/>
            <person name="Lucas S."/>
            <person name="Deshpande S."/>
            <person name="Cheng J.F."/>
            <person name="Tapia R."/>
            <person name="Goodwin L.A."/>
            <person name="Pitluck S."/>
            <person name="Pagani I."/>
            <person name="Ivanova N."/>
            <person name="Mavromatis K."/>
            <person name="Mikhailova N."/>
            <person name="Huntemann M."/>
            <person name="Pati A."/>
            <person name="Chen A."/>
            <person name="Palaniappan K."/>
            <person name="Land M."/>
            <person name="Rohde M."/>
            <person name="Tindall B.J."/>
            <person name="Detter J.C."/>
            <person name="Goker M."/>
            <person name="Bristow J."/>
            <person name="Eisen J.A."/>
            <person name="Markowitz V."/>
            <person name="Hugenholtz P."/>
            <person name="Woyke T."/>
            <person name="Klenk H.P."/>
            <person name="Kyrpides N.C."/>
        </authorList>
    </citation>
    <scope>NUCLEOTIDE SEQUENCE</scope>
    <source>
        <strain evidence="3">ATCC 700263 / DSM 8902 / Z-7692</strain>
    </source>
</reference>
<dbReference type="RefSeq" id="WP_014456748.1">
    <property type="nucleotide sequence ID" value="NC_017098.1"/>
</dbReference>
<protein>
    <recommendedName>
        <fullName evidence="4">Lipoprotein</fullName>
    </recommendedName>
</protein>
<dbReference type="HOGENOM" id="CLU_1229447_0_0_12"/>
<evidence type="ECO:0000313" key="2">
    <source>
        <dbReference type="EMBL" id="AFG38766.1"/>
    </source>
</evidence>
<accession>H9UMM3</accession>
<dbReference type="KEGG" id="sfc:Spiaf_2742"/>
<feature type="chain" id="PRO_5003623104" description="Lipoprotein" evidence="1">
    <location>
        <begin position="23"/>
        <end position="218"/>
    </location>
</feature>
<gene>
    <name evidence="2" type="ordered locus">Spiaf_2742</name>
</gene>
<dbReference type="PROSITE" id="PS51257">
    <property type="entry name" value="PROKAR_LIPOPROTEIN"/>
    <property type="match status" value="1"/>
</dbReference>
<evidence type="ECO:0008006" key="4">
    <source>
        <dbReference type="Google" id="ProtNLM"/>
    </source>
</evidence>
<dbReference type="Proteomes" id="UP000007383">
    <property type="component" value="Chromosome"/>
</dbReference>
<dbReference type="OrthoDB" id="362551at2"/>
<dbReference type="eggNOG" id="ENOG5031CIE">
    <property type="taxonomic scope" value="Bacteria"/>
</dbReference>
<dbReference type="AlphaFoldDB" id="H9UMM3"/>
<sequence>MKKIALVLMVAAVAMGCRTAPAPEPEPERRVPADETTARFEILQHKGSVLGVDTPEWVIRSLEGSAALEAMPEYEGQYVIVAEQTGGNLTAVQRWVTNFNANAEFSQRVSTRVEQYFTGALAGDLDDVAAYLEEVVTSISEAQFSGRSTAGDWWIHIRWFDEQGNIDREEYRAIVLMTIDRDVLDEQIANAVDDARAEEELDDNEQRVRDLVQSGRFM</sequence>
<organism evidence="2 3">
    <name type="scientific">Spirochaeta africana (strain ATCC 700263 / DSM 8902 / Z-7692)</name>
    <dbReference type="NCBI Taxonomy" id="889378"/>
    <lineage>
        <taxon>Bacteria</taxon>
        <taxon>Pseudomonadati</taxon>
        <taxon>Spirochaetota</taxon>
        <taxon>Spirochaetia</taxon>
        <taxon>Spirochaetales</taxon>
        <taxon>Spirochaetaceae</taxon>
        <taxon>Spirochaeta</taxon>
    </lineage>
</organism>
<proteinExistence type="predicted"/>
<dbReference type="EMBL" id="CP003282">
    <property type="protein sequence ID" value="AFG38766.1"/>
    <property type="molecule type" value="Genomic_DNA"/>
</dbReference>
<evidence type="ECO:0000313" key="3">
    <source>
        <dbReference type="Proteomes" id="UP000007383"/>
    </source>
</evidence>
<name>H9UMM3_SPIAZ</name>